<feature type="domain" description="6-phospho-N-acetylmuramidase N-terminal" evidence="2">
    <location>
        <begin position="2"/>
        <end position="231"/>
    </location>
</feature>
<gene>
    <name evidence="3" type="ORF">FC59_GL000693</name>
</gene>
<comment type="caution">
    <text evidence="3">The sequence shown here is derived from an EMBL/GenBank/DDBJ whole genome shotgun (WGS) entry which is preliminary data.</text>
</comment>
<accession>A0A0R1VN71</accession>
<protein>
    <recommendedName>
        <fullName evidence="5">Outer surface protein</fullName>
    </recommendedName>
</protein>
<dbReference type="InterPro" id="IPR008589">
    <property type="entry name" value="MupG"/>
</dbReference>
<evidence type="ECO:0000313" key="4">
    <source>
        <dbReference type="Proteomes" id="UP000051307"/>
    </source>
</evidence>
<evidence type="ECO:0000259" key="2">
    <source>
        <dbReference type="Pfam" id="PF19200"/>
    </source>
</evidence>
<dbReference type="eggNOG" id="COG3589">
    <property type="taxonomic scope" value="Bacteria"/>
</dbReference>
<dbReference type="InterPro" id="IPR017853">
    <property type="entry name" value="GH"/>
</dbReference>
<dbReference type="SUPFAM" id="SSF51445">
    <property type="entry name" value="(Trans)glycosidases"/>
    <property type="match status" value="1"/>
</dbReference>
<dbReference type="InterPro" id="IPR013785">
    <property type="entry name" value="Aldolase_TIM"/>
</dbReference>
<evidence type="ECO:0000259" key="1">
    <source>
        <dbReference type="Pfam" id="PF05913"/>
    </source>
</evidence>
<evidence type="ECO:0000313" key="3">
    <source>
        <dbReference type="EMBL" id="KRM07264.1"/>
    </source>
</evidence>
<sequence length="352" mass="40379">MLGFSVYLAHDLTSEDYNYLLAMRNSGFKCVFTQLEAADTDSETILKRLANLTDWCQKLDLKIIADVSEPILQNLDINVNSVQQIESLNLTGIRVDEGFSIEMIAKLSKEIPVVLNASTITQDDIDNLKYSNANFEKLTAGHNFYPRPETGLEAHWMHEKNKWLHKYDLKTAAFIAGNGKLRGPIFAGLPTLEKQRYENPLAAILELKRYDCDYIFVGDPQLTRDAIETITNYEKEDAITLHLDTEIPELFENEWHNRSDVARDVVRLKESREKRILPTEPQDNIYARPKGSVTIDNNLYQRYEGEIQITKRDLPCDQKVNVLGQVKTYDLALLDYIGSNTRVIFRKSAKQD</sequence>
<dbReference type="EMBL" id="AZFU01000001">
    <property type="protein sequence ID" value="KRM07264.1"/>
    <property type="molecule type" value="Genomic_DNA"/>
</dbReference>
<proteinExistence type="predicted"/>
<dbReference type="Gene3D" id="3.20.20.70">
    <property type="entry name" value="Aldolase class I"/>
    <property type="match status" value="1"/>
</dbReference>
<dbReference type="PANTHER" id="PTHR38435">
    <property type="match status" value="1"/>
</dbReference>
<dbReference type="RefSeq" id="WP_056938117.1">
    <property type="nucleotide sequence ID" value="NZ_AZFU01000001.1"/>
</dbReference>
<dbReference type="InterPro" id="IPR029000">
    <property type="entry name" value="Cyclophilin-like_dom_sf"/>
</dbReference>
<reference evidence="3 4" key="1">
    <citation type="journal article" date="2015" name="Genome Announc.">
        <title>Expanding the biotechnology potential of lactobacilli through comparative genomics of 213 strains and associated genera.</title>
        <authorList>
            <person name="Sun Z."/>
            <person name="Harris H.M."/>
            <person name="McCann A."/>
            <person name="Guo C."/>
            <person name="Argimon S."/>
            <person name="Zhang W."/>
            <person name="Yang X."/>
            <person name="Jeffery I.B."/>
            <person name="Cooney J.C."/>
            <person name="Kagawa T.F."/>
            <person name="Liu W."/>
            <person name="Song Y."/>
            <person name="Salvetti E."/>
            <person name="Wrobel A."/>
            <person name="Rasinkangas P."/>
            <person name="Parkhill J."/>
            <person name="Rea M.C."/>
            <person name="O'Sullivan O."/>
            <person name="Ritari J."/>
            <person name="Douillard F.P."/>
            <person name="Paul Ross R."/>
            <person name="Yang R."/>
            <person name="Briner A.E."/>
            <person name="Felis G.E."/>
            <person name="de Vos W.M."/>
            <person name="Barrangou R."/>
            <person name="Klaenhammer T.R."/>
            <person name="Caufield P.W."/>
            <person name="Cui Y."/>
            <person name="Zhang H."/>
            <person name="O'Toole P.W."/>
        </authorList>
    </citation>
    <scope>NUCLEOTIDE SEQUENCE [LARGE SCALE GENOMIC DNA]</scope>
    <source>
        <strain evidence="3 4">DSM 16761</strain>
    </source>
</reference>
<dbReference type="PANTHER" id="PTHR38435:SF2">
    <property type="entry name" value="DUF871 DOMAIN-CONTAINING PROTEIN"/>
    <property type="match status" value="1"/>
</dbReference>
<dbReference type="Proteomes" id="UP000051307">
    <property type="component" value="Unassembled WGS sequence"/>
</dbReference>
<dbReference type="InterPro" id="IPR043797">
    <property type="entry name" value="MupG_N"/>
</dbReference>
<dbReference type="OrthoDB" id="5809921at2"/>
<dbReference type="Gene3D" id="2.40.100.10">
    <property type="entry name" value="Cyclophilin-like"/>
    <property type="match status" value="1"/>
</dbReference>
<dbReference type="PATRIC" id="fig|1423767.3.peg.718"/>
<name>A0A0R1VN71_9LACO</name>
<dbReference type="SUPFAM" id="SSF50891">
    <property type="entry name" value="Cyclophilin-like"/>
    <property type="match status" value="1"/>
</dbReference>
<feature type="domain" description="6-phospho-N-acetylmuramidase C-terminal" evidence="1">
    <location>
        <begin position="249"/>
        <end position="345"/>
    </location>
</feature>
<evidence type="ECO:0008006" key="5">
    <source>
        <dbReference type="Google" id="ProtNLM"/>
    </source>
</evidence>
<dbReference type="Pfam" id="PF05913">
    <property type="entry name" value="MupG_C"/>
    <property type="match status" value="1"/>
</dbReference>
<dbReference type="InterPro" id="IPR043894">
    <property type="entry name" value="MupG_C"/>
</dbReference>
<dbReference type="Pfam" id="PF19200">
    <property type="entry name" value="MupG_N"/>
    <property type="match status" value="1"/>
</dbReference>
<organism evidence="3 4">
    <name type="scientific">Lactobacillus kitasatonis DSM 16761 = JCM 1039</name>
    <dbReference type="NCBI Taxonomy" id="1423767"/>
    <lineage>
        <taxon>Bacteria</taxon>
        <taxon>Bacillati</taxon>
        <taxon>Bacillota</taxon>
        <taxon>Bacilli</taxon>
        <taxon>Lactobacillales</taxon>
        <taxon>Lactobacillaceae</taxon>
        <taxon>Lactobacillus</taxon>
    </lineage>
</organism>
<dbReference type="AlphaFoldDB" id="A0A0R1VN71"/>